<evidence type="ECO:0000259" key="2">
    <source>
        <dbReference type="SMART" id="SM00857"/>
    </source>
</evidence>
<protein>
    <submittedName>
        <fullName evidence="3">Recombinase family protein</fullName>
    </submittedName>
</protein>
<sequence length="241" mass="27998">MSSICYRRNGRRGTHNTYRNKPECRRSHITGGSISNNSQKQNTYYYADAIKTNAQIVKFERTGAIKDDIIVEKYREKLTERTEYQKLRNNILQPGNTLVICSLSTLGSKYTARSELMHYRKSHIRVKILDMPVTLQDFPENQETLYGAIIDSIVQTLDVVIEQEKSHVKKRQKDGINALRQTQAWQNYGRPAIKLPENYKRVMNRWLSGEITAVTAMNLTGLKRTTFYRLANEYKRGELTV</sequence>
<feature type="region of interest" description="Disordered" evidence="1">
    <location>
        <begin position="1"/>
        <end position="35"/>
    </location>
</feature>
<gene>
    <name evidence="3" type="ORF">DWZ12_05360</name>
</gene>
<dbReference type="InterPro" id="IPR006119">
    <property type="entry name" value="Resolv_N"/>
</dbReference>
<dbReference type="EMBL" id="QRSS01000005">
    <property type="protein sequence ID" value="RGQ05897.1"/>
    <property type="molecule type" value="Genomic_DNA"/>
</dbReference>
<feature type="domain" description="Resolvase/invertase-type recombinase catalytic" evidence="2">
    <location>
        <begin position="43"/>
        <end position="185"/>
    </location>
</feature>
<dbReference type="Pfam" id="PF00239">
    <property type="entry name" value="Resolvase"/>
    <property type="match status" value="1"/>
</dbReference>
<dbReference type="GO" id="GO:0000150">
    <property type="term" value="F:DNA strand exchange activity"/>
    <property type="evidence" value="ECO:0007669"/>
    <property type="project" value="InterPro"/>
</dbReference>
<organism evidence="3 4">
    <name type="scientific">Blautia obeum</name>
    <dbReference type="NCBI Taxonomy" id="40520"/>
    <lineage>
        <taxon>Bacteria</taxon>
        <taxon>Bacillati</taxon>
        <taxon>Bacillota</taxon>
        <taxon>Clostridia</taxon>
        <taxon>Lachnospirales</taxon>
        <taxon>Lachnospiraceae</taxon>
        <taxon>Blautia</taxon>
    </lineage>
</organism>
<dbReference type="SUPFAM" id="SSF53041">
    <property type="entry name" value="Resolvase-like"/>
    <property type="match status" value="1"/>
</dbReference>
<evidence type="ECO:0000256" key="1">
    <source>
        <dbReference type="SAM" id="MobiDB-lite"/>
    </source>
</evidence>
<dbReference type="Gene3D" id="3.40.50.1390">
    <property type="entry name" value="Resolvase, N-terminal catalytic domain"/>
    <property type="match status" value="1"/>
</dbReference>
<dbReference type="Proteomes" id="UP000283585">
    <property type="component" value="Unassembled WGS sequence"/>
</dbReference>
<evidence type="ECO:0000313" key="3">
    <source>
        <dbReference type="EMBL" id="RGQ05897.1"/>
    </source>
</evidence>
<proteinExistence type="predicted"/>
<evidence type="ECO:0000313" key="4">
    <source>
        <dbReference type="Proteomes" id="UP000283585"/>
    </source>
</evidence>
<dbReference type="SMART" id="SM00857">
    <property type="entry name" value="Resolvase"/>
    <property type="match status" value="1"/>
</dbReference>
<dbReference type="GO" id="GO:0003677">
    <property type="term" value="F:DNA binding"/>
    <property type="evidence" value="ECO:0007669"/>
    <property type="project" value="InterPro"/>
</dbReference>
<dbReference type="InterPro" id="IPR036162">
    <property type="entry name" value="Resolvase-like_N_sf"/>
</dbReference>
<reference evidence="3 4" key="1">
    <citation type="submission" date="2018-08" db="EMBL/GenBank/DDBJ databases">
        <title>A genome reference for cultivated species of the human gut microbiota.</title>
        <authorList>
            <person name="Zou Y."/>
            <person name="Xue W."/>
            <person name="Luo G."/>
        </authorList>
    </citation>
    <scope>NUCLEOTIDE SEQUENCE [LARGE SCALE GENOMIC DNA]</scope>
    <source>
        <strain evidence="3 4">AF29-2BH</strain>
    </source>
</reference>
<dbReference type="AlphaFoldDB" id="A0A411ZSV3"/>
<comment type="caution">
    <text evidence="3">The sequence shown here is derived from an EMBL/GenBank/DDBJ whole genome shotgun (WGS) entry which is preliminary data.</text>
</comment>
<accession>A0A411ZSV3</accession>
<name>A0A411ZSV3_9FIRM</name>